<dbReference type="PROSITE" id="PS50088">
    <property type="entry name" value="ANK_REPEAT"/>
    <property type="match status" value="4"/>
</dbReference>
<dbReference type="Proteomes" id="UP000187209">
    <property type="component" value="Unassembled WGS sequence"/>
</dbReference>
<comment type="catalytic activity">
    <reaction evidence="7">
        <text>NAD(+) + (ADP-D-ribosyl)n-acceptor = nicotinamide + (ADP-D-ribosyl)n+1-acceptor + H(+).</text>
        <dbReference type="EC" id="2.4.2.30"/>
    </reaction>
</comment>
<dbReference type="GO" id="GO:0016779">
    <property type="term" value="F:nucleotidyltransferase activity"/>
    <property type="evidence" value="ECO:0007669"/>
    <property type="project" value="UniProtKB-KW"/>
</dbReference>
<reference evidence="11 12" key="1">
    <citation type="submission" date="2016-11" db="EMBL/GenBank/DDBJ databases">
        <title>The macronuclear genome of Stentor coeruleus: a giant cell with tiny introns.</title>
        <authorList>
            <person name="Slabodnick M."/>
            <person name="Ruby J.G."/>
            <person name="Reiff S.B."/>
            <person name="Swart E.C."/>
            <person name="Gosai S."/>
            <person name="Prabakaran S."/>
            <person name="Witkowska E."/>
            <person name="Larue G.E."/>
            <person name="Fisher S."/>
            <person name="Freeman R.M."/>
            <person name="Gunawardena J."/>
            <person name="Chu W."/>
            <person name="Stover N.A."/>
            <person name="Gregory B.D."/>
            <person name="Nowacki M."/>
            <person name="Derisi J."/>
            <person name="Roy S.W."/>
            <person name="Marshall W.F."/>
            <person name="Sood P."/>
        </authorList>
    </citation>
    <scope>NUCLEOTIDE SEQUENCE [LARGE SCALE GENOMIC DNA]</scope>
    <source>
        <strain evidence="11">WM001</strain>
    </source>
</reference>
<keyword evidence="5 8" id="KW-0040">ANK repeat</keyword>
<dbReference type="EMBL" id="MPUH01000431">
    <property type="protein sequence ID" value="OMJ80257.1"/>
    <property type="molecule type" value="Genomic_DNA"/>
</dbReference>
<proteinExistence type="inferred from homology"/>
<feature type="repeat" description="ANK" evidence="8">
    <location>
        <begin position="140"/>
        <end position="172"/>
    </location>
</feature>
<gene>
    <name evidence="11" type="ORF">SteCoe_19515</name>
</gene>
<dbReference type="Gene3D" id="1.25.40.20">
    <property type="entry name" value="Ankyrin repeat-containing domain"/>
    <property type="match status" value="1"/>
</dbReference>
<protein>
    <recommendedName>
        <fullName evidence="1">NAD(+) ADP-ribosyltransferase</fullName>
        <ecNumber evidence="1">2.4.2.30</ecNumber>
    </recommendedName>
</protein>
<dbReference type="GO" id="GO:0004842">
    <property type="term" value="F:ubiquitin-protein transferase activity"/>
    <property type="evidence" value="ECO:0007669"/>
    <property type="project" value="TreeGrafter"/>
</dbReference>
<dbReference type="Pfam" id="PF00023">
    <property type="entry name" value="Ank"/>
    <property type="match status" value="1"/>
</dbReference>
<keyword evidence="4" id="KW-0677">Repeat</keyword>
<evidence type="ECO:0000256" key="5">
    <source>
        <dbReference type="ARBA" id="ARBA00023043"/>
    </source>
</evidence>
<dbReference type="AlphaFoldDB" id="A0A1R2BUB6"/>
<evidence type="ECO:0000256" key="4">
    <source>
        <dbReference type="ARBA" id="ARBA00022737"/>
    </source>
</evidence>
<feature type="repeat" description="ANK" evidence="8">
    <location>
        <begin position="73"/>
        <end position="105"/>
    </location>
</feature>
<evidence type="ECO:0000256" key="6">
    <source>
        <dbReference type="ARBA" id="ARBA00024347"/>
    </source>
</evidence>
<dbReference type="EC" id="2.4.2.30" evidence="1"/>
<dbReference type="SUPFAM" id="SSF48403">
    <property type="entry name" value="Ankyrin repeat"/>
    <property type="match status" value="1"/>
</dbReference>
<evidence type="ECO:0000313" key="11">
    <source>
        <dbReference type="EMBL" id="OMJ80257.1"/>
    </source>
</evidence>
<dbReference type="InterPro" id="IPR013761">
    <property type="entry name" value="SAM/pointed_sf"/>
</dbReference>
<keyword evidence="2" id="KW-0328">Glycosyltransferase</keyword>
<organism evidence="11 12">
    <name type="scientific">Stentor coeruleus</name>
    <dbReference type="NCBI Taxonomy" id="5963"/>
    <lineage>
        <taxon>Eukaryota</taxon>
        <taxon>Sar</taxon>
        <taxon>Alveolata</taxon>
        <taxon>Ciliophora</taxon>
        <taxon>Postciliodesmatophora</taxon>
        <taxon>Heterotrichea</taxon>
        <taxon>Heterotrichida</taxon>
        <taxon>Stentoridae</taxon>
        <taxon>Stentor</taxon>
    </lineage>
</organism>
<accession>A0A1R2BUB6</accession>
<feature type="compositionally biased region" description="Basic and acidic residues" evidence="9">
    <location>
        <begin position="195"/>
        <end position="204"/>
    </location>
</feature>
<dbReference type="SMART" id="SM00248">
    <property type="entry name" value="ANK"/>
    <property type="match status" value="4"/>
</dbReference>
<dbReference type="GO" id="GO:0085020">
    <property type="term" value="P:protein K6-linked ubiquitination"/>
    <property type="evidence" value="ECO:0007669"/>
    <property type="project" value="TreeGrafter"/>
</dbReference>
<feature type="repeat" description="ANK" evidence="8">
    <location>
        <begin position="40"/>
        <end position="72"/>
    </location>
</feature>
<keyword evidence="3" id="KW-0808">Transferase</keyword>
<evidence type="ECO:0000256" key="9">
    <source>
        <dbReference type="SAM" id="MobiDB-lite"/>
    </source>
</evidence>
<dbReference type="SUPFAM" id="SSF47769">
    <property type="entry name" value="SAM/Pointed domain"/>
    <property type="match status" value="2"/>
</dbReference>
<name>A0A1R2BUB6_9CILI</name>
<evidence type="ECO:0000313" key="12">
    <source>
        <dbReference type="Proteomes" id="UP000187209"/>
    </source>
</evidence>
<dbReference type="PROSITE" id="PS50297">
    <property type="entry name" value="ANK_REP_REGION"/>
    <property type="match status" value="3"/>
</dbReference>
<dbReference type="Pfam" id="PF00536">
    <property type="entry name" value="SAM_1"/>
    <property type="match status" value="1"/>
</dbReference>
<dbReference type="PANTHER" id="PTHR24171">
    <property type="entry name" value="ANKYRIN REPEAT DOMAIN-CONTAINING PROTEIN 39-RELATED"/>
    <property type="match status" value="1"/>
</dbReference>
<evidence type="ECO:0000256" key="1">
    <source>
        <dbReference type="ARBA" id="ARBA00012020"/>
    </source>
</evidence>
<dbReference type="PANTHER" id="PTHR24171:SF8">
    <property type="entry name" value="BRCA1-ASSOCIATED RING DOMAIN PROTEIN 1"/>
    <property type="match status" value="1"/>
</dbReference>
<comment type="similarity">
    <text evidence="6">Belongs to the ARTD/PARP family.</text>
</comment>
<dbReference type="Gene3D" id="1.10.150.50">
    <property type="entry name" value="Transcription Factor, Ets-1"/>
    <property type="match status" value="2"/>
</dbReference>
<evidence type="ECO:0000259" key="10">
    <source>
        <dbReference type="PROSITE" id="PS50105"/>
    </source>
</evidence>
<dbReference type="InterPro" id="IPR001660">
    <property type="entry name" value="SAM"/>
</dbReference>
<evidence type="ECO:0000256" key="2">
    <source>
        <dbReference type="ARBA" id="ARBA00022676"/>
    </source>
</evidence>
<sequence>MEDLNFTEEMNEACLKGDSNTISNLLLKDPYLISQKHCKLGWTPLYRTVMCGHLEAAKLLLEHGADPNVTDSTSKTVLYQAVDLGQPKLVKLLLTNKADPNIISKENESCLHLACSKEEEKIVKLLLDFQANPNTQNSQTGKTPLHYAVELSDRKIIKFLLDSNANPQIKDFSNKSPLDLASNEIKSLILRTSRSKKEDSEKSTKNSPLFLPSPENVEAIPSIPFESFSTLNLSPVSAGSLKIFDTFEKQSFVVTTSLEPDSEKSKIERASKAFSFGGNGAMLMSWLESVKLEFLYESLMEGGYDDIEQNVAQMMTSMPITEEMLEGIGINKPGYRKRLLGALDEDTRPLKSSRKRHRQRGSTPLGCCIVEGQGNFGMLAAPDLKHWLGSLNMQGYFESFEKAGYEDLEHLLALMNSKWPITENELIYDIGIIKQAHRYKILAALRSDSCLFESFKKSSMRGKKEDLLIDRTSKSQACDSCTVM</sequence>
<dbReference type="GO" id="GO:0003950">
    <property type="term" value="F:NAD+ poly-ADP-ribosyltransferase activity"/>
    <property type="evidence" value="ECO:0007669"/>
    <property type="project" value="UniProtKB-EC"/>
</dbReference>
<feature type="repeat" description="ANK" evidence="8">
    <location>
        <begin position="106"/>
        <end position="138"/>
    </location>
</feature>
<dbReference type="InterPro" id="IPR036770">
    <property type="entry name" value="Ankyrin_rpt-contain_sf"/>
</dbReference>
<evidence type="ECO:0000256" key="3">
    <source>
        <dbReference type="ARBA" id="ARBA00022695"/>
    </source>
</evidence>
<keyword evidence="12" id="KW-1185">Reference proteome</keyword>
<dbReference type="InterPro" id="IPR002110">
    <property type="entry name" value="Ankyrin_rpt"/>
</dbReference>
<keyword evidence="3" id="KW-0548">Nucleotidyltransferase</keyword>
<dbReference type="Pfam" id="PF12796">
    <property type="entry name" value="Ank_2"/>
    <property type="match status" value="1"/>
</dbReference>
<evidence type="ECO:0000256" key="7">
    <source>
        <dbReference type="ARBA" id="ARBA00033987"/>
    </source>
</evidence>
<feature type="region of interest" description="Disordered" evidence="9">
    <location>
        <begin position="192"/>
        <end position="211"/>
    </location>
</feature>
<comment type="caution">
    <text evidence="11">The sequence shown here is derived from an EMBL/GenBank/DDBJ whole genome shotgun (WGS) entry which is preliminary data.</text>
</comment>
<evidence type="ECO:0000256" key="8">
    <source>
        <dbReference type="PROSITE-ProRule" id="PRU00023"/>
    </source>
</evidence>
<feature type="domain" description="SAM" evidence="10">
    <location>
        <begin position="283"/>
        <end position="343"/>
    </location>
</feature>
<dbReference type="OrthoDB" id="194358at2759"/>
<feature type="domain" description="SAM" evidence="10">
    <location>
        <begin position="379"/>
        <end position="447"/>
    </location>
</feature>
<dbReference type="PROSITE" id="PS50105">
    <property type="entry name" value="SAM_DOMAIN"/>
    <property type="match status" value="2"/>
</dbReference>